<evidence type="ECO:0000313" key="2">
    <source>
        <dbReference type="Proteomes" id="UP000826234"/>
    </source>
</evidence>
<gene>
    <name evidence="1" type="ORF">JD844_012380</name>
</gene>
<dbReference type="Proteomes" id="UP000826234">
    <property type="component" value="Unassembled WGS sequence"/>
</dbReference>
<feature type="non-terminal residue" evidence="1">
    <location>
        <position position="403"/>
    </location>
</feature>
<dbReference type="PANTHER" id="PTHR23187:SF3">
    <property type="entry name" value="SUMO-INTERACTING MOTIF-CONTAINING PROTEIN 1"/>
    <property type="match status" value="1"/>
</dbReference>
<evidence type="ECO:0000313" key="1">
    <source>
        <dbReference type="EMBL" id="KAH0629904.1"/>
    </source>
</evidence>
<organism evidence="1 2">
    <name type="scientific">Phrynosoma platyrhinos</name>
    <name type="common">Desert horned lizard</name>
    <dbReference type="NCBI Taxonomy" id="52577"/>
    <lineage>
        <taxon>Eukaryota</taxon>
        <taxon>Metazoa</taxon>
        <taxon>Chordata</taxon>
        <taxon>Craniata</taxon>
        <taxon>Vertebrata</taxon>
        <taxon>Euteleostomi</taxon>
        <taxon>Lepidosauria</taxon>
        <taxon>Squamata</taxon>
        <taxon>Bifurcata</taxon>
        <taxon>Unidentata</taxon>
        <taxon>Episquamata</taxon>
        <taxon>Toxicofera</taxon>
        <taxon>Iguania</taxon>
        <taxon>Phrynosomatidae</taxon>
        <taxon>Phrynosomatinae</taxon>
        <taxon>Phrynosoma</taxon>
    </lineage>
</organism>
<protein>
    <recommendedName>
        <fullName evidence="3">SUMO-interacting motif-containing protein 1</fullName>
    </recommendedName>
</protein>
<dbReference type="EMBL" id="JAIPUX010000439">
    <property type="protein sequence ID" value="KAH0629904.1"/>
    <property type="molecule type" value="Genomic_DNA"/>
</dbReference>
<dbReference type="PANTHER" id="PTHR23187">
    <property type="entry name" value="FLJ44216 PROTEIN-RELATED"/>
    <property type="match status" value="1"/>
</dbReference>
<comment type="caution">
    <text evidence="1">The sequence shown here is derived from an EMBL/GenBank/DDBJ whole genome shotgun (WGS) entry which is preliminary data.</text>
</comment>
<keyword evidence="2" id="KW-1185">Reference proteome</keyword>
<proteinExistence type="predicted"/>
<name>A0ABQ7TJP7_PHRPL</name>
<evidence type="ECO:0008006" key="3">
    <source>
        <dbReference type="Google" id="ProtNLM"/>
    </source>
</evidence>
<accession>A0ABQ7TJP7</accession>
<dbReference type="InterPro" id="IPR052119">
    <property type="entry name" value="ElonginBC-PRC2_ViralRestrict"/>
</dbReference>
<reference evidence="1 2" key="1">
    <citation type="journal article" date="2022" name="Gigascience">
        <title>A chromosome-level genome assembly and annotation of the desert horned lizard, Phrynosoma platyrhinos, provides insight into chromosomal rearrangements among reptiles.</title>
        <authorList>
            <person name="Koochekian N."/>
            <person name="Ascanio A."/>
            <person name="Farleigh K."/>
            <person name="Card D.C."/>
            <person name="Schield D.R."/>
            <person name="Castoe T.A."/>
            <person name="Jezkova T."/>
        </authorList>
    </citation>
    <scope>NUCLEOTIDE SEQUENCE [LARGE SCALE GENOMIC DNA]</scope>
    <source>
        <strain evidence="1">NK-2021</strain>
    </source>
</reference>
<sequence>MGHRHPMPLFDLQEVIDLTGDDYFIARTAANSDLDVIDLTEAEETIVSPLCDSDYGTRDLKQSIPVSLQSADSPKILIKTDPEIQLDLPIGTWNGDCALIYAKKEAVENTCFQSSSFSVTSNCGVDSESISHTSYNSDLSSLESPQLESDTFSFFSANEGSEHQTSWDCVEEPSNPCLLGRAPTPQPSPLLQRQCPNPVPCCSSVNISPSQTETEQPLLEAKNPAPSAVTLDVKEPAKKIDIKVWLKTLQYFKGVPVHHPFLQNVVQDIAQNKQLKANPIPCRRLSMVSSTIEENFFPGTLDFLMDYVSSRHYPPKEVTSYVVRKILLSTEHEDMREKIHKDAYLLMMKIQALHPAKVDTVVWDWPLLREVMEDEVCCLYGKALYYLQLASTGNQEGSANSNS</sequence>